<evidence type="ECO:0000256" key="4">
    <source>
        <dbReference type="ARBA" id="ARBA00023134"/>
    </source>
</evidence>
<dbReference type="Proteomes" id="UP000023152">
    <property type="component" value="Unassembled WGS sequence"/>
</dbReference>
<dbReference type="PANTHER" id="PTHR10465:SF0">
    <property type="entry name" value="SARCALUMENIN"/>
    <property type="match status" value="1"/>
</dbReference>
<name>X6N0U4_RETFI</name>
<dbReference type="SUPFAM" id="SSF52540">
    <property type="entry name" value="P-loop containing nucleoside triphosphate hydrolases"/>
    <property type="match status" value="1"/>
</dbReference>
<dbReference type="EMBL" id="ASPP01013379">
    <property type="protein sequence ID" value="ETO19701.1"/>
    <property type="molecule type" value="Genomic_DNA"/>
</dbReference>
<evidence type="ECO:0000259" key="6">
    <source>
        <dbReference type="Pfam" id="PF01926"/>
    </source>
</evidence>
<dbReference type="GO" id="GO:0005741">
    <property type="term" value="C:mitochondrial outer membrane"/>
    <property type="evidence" value="ECO:0007669"/>
    <property type="project" value="TreeGrafter"/>
</dbReference>
<dbReference type="Pfam" id="PF01926">
    <property type="entry name" value="MMR_HSR1"/>
    <property type="match status" value="1"/>
</dbReference>
<dbReference type="GO" id="GO:0008053">
    <property type="term" value="P:mitochondrial fusion"/>
    <property type="evidence" value="ECO:0007669"/>
    <property type="project" value="TreeGrafter"/>
</dbReference>
<organism evidence="7 8">
    <name type="scientific">Reticulomyxa filosa</name>
    <dbReference type="NCBI Taxonomy" id="46433"/>
    <lineage>
        <taxon>Eukaryota</taxon>
        <taxon>Sar</taxon>
        <taxon>Rhizaria</taxon>
        <taxon>Retaria</taxon>
        <taxon>Foraminifera</taxon>
        <taxon>Monothalamids</taxon>
        <taxon>Reticulomyxidae</taxon>
        <taxon>Reticulomyxa</taxon>
    </lineage>
</organism>
<dbReference type="InterPro" id="IPR027417">
    <property type="entry name" value="P-loop_NTPase"/>
</dbReference>
<keyword evidence="5" id="KW-0472">Membrane</keyword>
<comment type="subcellular location">
    <subcellularLocation>
        <location evidence="1">Membrane</location>
    </subcellularLocation>
</comment>
<dbReference type="GO" id="GO:0005525">
    <property type="term" value="F:GTP binding"/>
    <property type="evidence" value="ECO:0007669"/>
    <property type="project" value="UniProtKB-KW"/>
</dbReference>
<dbReference type="PANTHER" id="PTHR10465">
    <property type="entry name" value="TRANSMEMBRANE GTPASE FZO1"/>
    <property type="match status" value="1"/>
</dbReference>
<accession>X6N0U4</accession>
<evidence type="ECO:0000256" key="2">
    <source>
        <dbReference type="ARBA" id="ARBA00022741"/>
    </source>
</evidence>
<gene>
    <name evidence="7" type="ORF">RFI_17533</name>
</gene>
<feature type="non-terminal residue" evidence="7">
    <location>
        <position position="461"/>
    </location>
</feature>
<protein>
    <submittedName>
        <fullName evidence="7">Dynamin family protein</fullName>
    </submittedName>
</protein>
<dbReference type="InterPro" id="IPR027094">
    <property type="entry name" value="Mitofusin_fam"/>
</dbReference>
<dbReference type="AlphaFoldDB" id="X6N0U4"/>
<evidence type="ECO:0000313" key="8">
    <source>
        <dbReference type="Proteomes" id="UP000023152"/>
    </source>
</evidence>
<evidence type="ECO:0000313" key="7">
    <source>
        <dbReference type="EMBL" id="ETO19701.1"/>
    </source>
</evidence>
<comment type="caution">
    <text evidence="7">The sequence shown here is derived from an EMBL/GenBank/DDBJ whole genome shotgun (WGS) entry which is preliminary data.</text>
</comment>
<evidence type="ECO:0000256" key="5">
    <source>
        <dbReference type="ARBA" id="ARBA00023136"/>
    </source>
</evidence>
<dbReference type="GO" id="GO:0003924">
    <property type="term" value="F:GTPase activity"/>
    <property type="evidence" value="ECO:0007669"/>
    <property type="project" value="InterPro"/>
</dbReference>
<keyword evidence="8" id="KW-1185">Reference proteome</keyword>
<dbReference type="GO" id="GO:0051646">
    <property type="term" value="P:mitochondrion localization"/>
    <property type="evidence" value="ECO:0007669"/>
    <property type="project" value="TreeGrafter"/>
</dbReference>
<evidence type="ECO:0000256" key="3">
    <source>
        <dbReference type="ARBA" id="ARBA00022801"/>
    </source>
</evidence>
<sequence length="461" mass="53501">MKNSLANSQFNKDVIKFDIVQIYFFLLQQKLFFVVLQNDKNETRYSIGGGFKNFGYTPRLNFGLNCYKAHRLFCTQSQREEFREYVDKCSNLIREFLSAQRSVLDEYNQHVAEDVEKFERDLHTPYKFAFVGGWNKGKSSLINQLMGTRVAKVDDVPTTAIPTLYVVGKTSEVVQKTDKAAKEELQLMVLPNAVSICGIENIVIVDLPGLNAHSSHGHDAVVKDFLKRVDQIAYVTDVHQVLSQSDEATFEHIQSIGRTANLVILINKCDHIEDSNRLAKIKQYIEKELSPKLVERPNADKADTSRWPTEQPVVFLVSAKKPGHYEWDEWMKNVQKSMGEWQSRERLKIQHILENVSRNCIQRDILSEHIRPAMQQQTQMLHALQDCQQKMDRWAHVLQLIISKWDAALSNLNANVKQIVDQWHWYELIFGKKIDWRLRKIESIDVEHEITAKLVTLFSEK</sequence>
<proteinExistence type="predicted"/>
<keyword evidence="3" id="KW-0378">Hydrolase</keyword>
<keyword evidence="4" id="KW-0342">GTP-binding</keyword>
<dbReference type="InterPro" id="IPR006073">
    <property type="entry name" value="GTP-bd"/>
</dbReference>
<dbReference type="OrthoDB" id="8927528at2759"/>
<evidence type="ECO:0000256" key="1">
    <source>
        <dbReference type="ARBA" id="ARBA00004370"/>
    </source>
</evidence>
<dbReference type="Gene3D" id="3.40.50.300">
    <property type="entry name" value="P-loop containing nucleotide triphosphate hydrolases"/>
    <property type="match status" value="1"/>
</dbReference>
<keyword evidence="2" id="KW-0547">Nucleotide-binding</keyword>
<reference evidence="7 8" key="1">
    <citation type="journal article" date="2013" name="Curr. Biol.">
        <title>The Genome of the Foraminiferan Reticulomyxa filosa.</title>
        <authorList>
            <person name="Glockner G."/>
            <person name="Hulsmann N."/>
            <person name="Schleicher M."/>
            <person name="Noegel A.A."/>
            <person name="Eichinger L."/>
            <person name="Gallinger C."/>
            <person name="Pawlowski J."/>
            <person name="Sierra R."/>
            <person name="Euteneuer U."/>
            <person name="Pillet L."/>
            <person name="Moustafa A."/>
            <person name="Platzer M."/>
            <person name="Groth M."/>
            <person name="Szafranski K."/>
            <person name="Schliwa M."/>
        </authorList>
    </citation>
    <scope>NUCLEOTIDE SEQUENCE [LARGE SCALE GENOMIC DNA]</scope>
</reference>
<feature type="domain" description="G" evidence="6">
    <location>
        <begin position="128"/>
        <end position="268"/>
    </location>
</feature>